<sequence length="35" mass="3894">MKKVDHVQVIDMLIDTFDEALGRKPGMSSISSTSR</sequence>
<evidence type="ECO:0000313" key="2">
    <source>
        <dbReference type="Proteomes" id="UP000218432"/>
    </source>
</evidence>
<dbReference type="EMBL" id="AP018113">
    <property type="protein sequence ID" value="BAX63735.1"/>
    <property type="molecule type" value="Genomic_DNA"/>
</dbReference>
<organism evidence="1 2">
    <name type="scientific">Burkholderia stabilis</name>
    <dbReference type="NCBI Taxonomy" id="95485"/>
    <lineage>
        <taxon>Bacteria</taxon>
        <taxon>Pseudomonadati</taxon>
        <taxon>Pseudomonadota</taxon>
        <taxon>Betaproteobacteria</taxon>
        <taxon>Burkholderiales</taxon>
        <taxon>Burkholderiaceae</taxon>
        <taxon>Burkholderia</taxon>
        <taxon>Burkholderia cepacia complex</taxon>
    </lineage>
</organism>
<protein>
    <submittedName>
        <fullName evidence="1">Uncharacterized protein</fullName>
    </submittedName>
</protein>
<reference evidence="1 2" key="1">
    <citation type="journal article" date="2017" name="Genome Announc.">
        <title>Complete Genome Sequence of Burkholderia stabilis FERMP-21014.</title>
        <authorList>
            <person name="Konishi K."/>
            <person name="Kumagai T."/>
            <person name="Sakasegawa S."/>
            <person name="Tamura T."/>
        </authorList>
    </citation>
    <scope>NUCLEOTIDE SEQUENCE [LARGE SCALE GENOMIC DNA]</scope>
    <source>
        <strain evidence="1 2">FERMP-21014</strain>
    </source>
</reference>
<dbReference type="Proteomes" id="UP000218432">
    <property type="component" value="Chromosome 3"/>
</dbReference>
<dbReference type="AlphaFoldDB" id="A0A1Y1BVD1"/>
<gene>
    <name evidence="1" type="ORF">BSFP_066080</name>
</gene>
<accession>A0A1Y1BVD1</accession>
<evidence type="ECO:0000313" key="1">
    <source>
        <dbReference type="EMBL" id="BAX63735.1"/>
    </source>
</evidence>
<name>A0A1Y1BVD1_9BURK</name>
<proteinExistence type="predicted"/>